<keyword evidence="6 7" id="KW-0413">Isomerase</keyword>
<dbReference type="Gene3D" id="2.40.37.10">
    <property type="entry name" value="Lyase, Ornithine Decarboxylase, Chain A, domain 1"/>
    <property type="match status" value="1"/>
</dbReference>
<dbReference type="EC" id="5.1.1.1" evidence="4 7"/>
<dbReference type="Proteomes" id="UP001589858">
    <property type="component" value="Unassembled WGS sequence"/>
</dbReference>
<comment type="function">
    <text evidence="7">Catalyzes the interconversion of L-alanine and D-alanine. May also act on other amino acids.</text>
</comment>
<evidence type="ECO:0000313" key="9">
    <source>
        <dbReference type="EMBL" id="MFC0685218.1"/>
    </source>
</evidence>
<evidence type="ECO:0000259" key="8">
    <source>
        <dbReference type="SMART" id="SM01005"/>
    </source>
</evidence>
<feature type="modified residue" description="N6-(pyridoxal phosphate)lysine" evidence="7">
    <location>
        <position position="49"/>
    </location>
</feature>
<dbReference type="CDD" id="cd00430">
    <property type="entry name" value="PLPDE_III_AR"/>
    <property type="match status" value="1"/>
</dbReference>
<dbReference type="SMART" id="SM01005">
    <property type="entry name" value="Ala_racemase_C"/>
    <property type="match status" value="1"/>
</dbReference>
<dbReference type="HAMAP" id="MF_01201">
    <property type="entry name" value="Ala_racemase"/>
    <property type="match status" value="1"/>
</dbReference>
<gene>
    <name evidence="9" type="ORF">ACFFF8_11470</name>
</gene>
<comment type="caution">
    <text evidence="9">The sequence shown here is derived from an EMBL/GenBank/DDBJ whole genome shotgun (WGS) entry which is preliminary data.</text>
</comment>
<evidence type="ECO:0000256" key="5">
    <source>
        <dbReference type="ARBA" id="ARBA00022898"/>
    </source>
</evidence>
<evidence type="ECO:0000256" key="7">
    <source>
        <dbReference type="HAMAP-Rule" id="MF_01201"/>
    </source>
</evidence>
<evidence type="ECO:0000256" key="6">
    <source>
        <dbReference type="ARBA" id="ARBA00023235"/>
    </source>
</evidence>
<dbReference type="Pfam" id="PF00842">
    <property type="entry name" value="Ala_racemase_C"/>
    <property type="match status" value="1"/>
</dbReference>
<dbReference type="PANTHER" id="PTHR30511:SF0">
    <property type="entry name" value="ALANINE RACEMASE, CATABOLIC-RELATED"/>
    <property type="match status" value="1"/>
</dbReference>
<evidence type="ECO:0000256" key="3">
    <source>
        <dbReference type="ARBA" id="ARBA00007880"/>
    </source>
</evidence>
<dbReference type="InterPro" id="IPR001608">
    <property type="entry name" value="Ala_racemase_N"/>
</dbReference>
<dbReference type="InterPro" id="IPR000821">
    <property type="entry name" value="Ala_racemase"/>
</dbReference>
<comment type="catalytic activity">
    <reaction evidence="1 7">
        <text>L-alanine = D-alanine</text>
        <dbReference type="Rhea" id="RHEA:20249"/>
        <dbReference type="ChEBI" id="CHEBI:57416"/>
        <dbReference type="ChEBI" id="CHEBI:57972"/>
        <dbReference type="EC" id="5.1.1.1"/>
    </reaction>
</comment>
<dbReference type="EMBL" id="JBHLTM010000043">
    <property type="protein sequence ID" value="MFC0685218.1"/>
    <property type="molecule type" value="Genomic_DNA"/>
</dbReference>
<sequence>MVILLSDRSGLSEVPASALRLDVDGAALASNWRALDTLSGTARAGAAVKANAYGLGARRVVPLLHEAGCRDFFVAHWREAAELLDLVDPRRLAVLHGPMNDAEAAFAQASGVVPVINSVEQARRWVAAGGGACHLMVDTGMNRLGVAVAELGDGAVQALEIDALLSHLVAAEEDTPLNELQRERWMAARGLVRHARGSLANSGGIALGAAYHGDLTRPGIALYGGVPRAEMGPLLRQVARPQAAVLQVREIAAGDSLGYNATFVAPRAMRVGTVAMGYADGYLRCWSGKGAFRPAGGDTGVRLPVVGRVSMDLTILDLSALPTLGEGDWVTADYDLPEAAAVSGLSQYELLTLLGRRFTR</sequence>
<dbReference type="RefSeq" id="WP_267222766.1">
    <property type="nucleotide sequence ID" value="NZ_JAPCWC010000017.1"/>
</dbReference>
<dbReference type="SUPFAM" id="SSF50621">
    <property type="entry name" value="Alanine racemase C-terminal domain-like"/>
    <property type="match status" value="1"/>
</dbReference>
<proteinExistence type="inferred from homology"/>
<evidence type="ECO:0000256" key="2">
    <source>
        <dbReference type="ARBA" id="ARBA00001933"/>
    </source>
</evidence>
<protein>
    <recommendedName>
        <fullName evidence="4 7">Alanine racemase</fullName>
        <ecNumber evidence="4 7">5.1.1.1</ecNumber>
    </recommendedName>
</protein>
<evidence type="ECO:0000256" key="4">
    <source>
        <dbReference type="ARBA" id="ARBA00013089"/>
    </source>
</evidence>
<feature type="active site" description="Proton acceptor; specific for L-alanine" evidence="7">
    <location>
        <position position="259"/>
    </location>
</feature>
<dbReference type="Pfam" id="PF01168">
    <property type="entry name" value="Ala_racemase_N"/>
    <property type="match status" value="1"/>
</dbReference>
<comment type="similarity">
    <text evidence="3 7">Belongs to the alanine racemase family.</text>
</comment>
<feature type="active site" description="Proton acceptor; specific for D-alanine" evidence="7">
    <location>
        <position position="49"/>
    </location>
</feature>
<dbReference type="PRINTS" id="PR00992">
    <property type="entry name" value="ALARACEMASE"/>
</dbReference>
<feature type="binding site" evidence="7">
    <location>
        <position position="143"/>
    </location>
    <ligand>
        <name>substrate</name>
    </ligand>
</feature>
<keyword evidence="5 7" id="KW-0663">Pyridoxal phosphate</keyword>
<feature type="binding site" evidence="7">
    <location>
        <position position="311"/>
    </location>
    <ligand>
        <name>substrate</name>
    </ligand>
</feature>
<accession>A0ABV6S7L3</accession>
<dbReference type="InterPro" id="IPR009006">
    <property type="entry name" value="Ala_racemase/Decarboxylase_C"/>
</dbReference>
<name>A0ABV6S7L3_9SPHN</name>
<organism evidence="9 10">
    <name type="scientific">Novosphingobium clariflavum</name>
    <dbReference type="NCBI Taxonomy" id="2029884"/>
    <lineage>
        <taxon>Bacteria</taxon>
        <taxon>Pseudomonadati</taxon>
        <taxon>Pseudomonadota</taxon>
        <taxon>Alphaproteobacteria</taxon>
        <taxon>Sphingomonadales</taxon>
        <taxon>Sphingomonadaceae</taxon>
        <taxon>Novosphingobium</taxon>
    </lineage>
</organism>
<keyword evidence="10" id="KW-1185">Reference proteome</keyword>
<dbReference type="InterPro" id="IPR020622">
    <property type="entry name" value="Ala_racemase_pyridoxalP-BS"/>
</dbReference>
<dbReference type="InterPro" id="IPR011079">
    <property type="entry name" value="Ala_racemase_C"/>
</dbReference>
<evidence type="ECO:0000256" key="1">
    <source>
        <dbReference type="ARBA" id="ARBA00000316"/>
    </source>
</evidence>
<feature type="domain" description="Alanine racemase C-terminal" evidence="8">
    <location>
        <begin position="238"/>
        <end position="360"/>
    </location>
</feature>
<evidence type="ECO:0000313" key="10">
    <source>
        <dbReference type="Proteomes" id="UP001589858"/>
    </source>
</evidence>
<comment type="pathway">
    <text evidence="7">Amino-acid biosynthesis; D-alanine biosynthesis; D-alanine from L-alanine: step 1/1.</text>
</comment>
<comment type="cofactor">
    <cofactor evidence="2 7">
        <name>pyridoxal 5'-phosphate</name>
        <dbReference type="ChEBI" id="CHEBI:597326"/>
    </cofactor>
</comment>
<dbReference type="PANTHER" id="PTHR30511">
    <property type="entry name" value="ALANINE RACEMASE"/>
    <property type="match status" value="1"/>
</dbReference>
<dbReference type="SUPFAM" id="SSF51419">
    <property type="entry name" value="PLP-binding barrel"/>
    <property type="match status" value="1"/>
</dbReference>
<dbReference type="Gene3D" id="3.20.20.10">
    <property type="entry name" value="Alanine racemase"/>
    <property type="match status" value="1"/>
</dbReference>
<dbReference type="InterPro" id="IPR029066">
    <property type="entry name" value="PLP-binding_barrel"/>
</dbReference>
<reference evidence="9 10" key="1">
    <citation type="submission" date="2024-09" db="EMBL/GenBank/DDBJ databases">
        <authorList>
            <person name="Sun Q."/>
            <person name="Mori K."/>
        </authorList>
    </citation>
    <scope>NUCLEOTIDE SEQUENCE [LARGE SCALE GENOMIC DNA]</scope>
    <source>
        <strain evidence="9 10">CICC 11035S</strain>
    </source>
</reference>
<dbReference type="PROSITE" id="PS00395">
    <property type="entry name" value="ALANINE_RACEMASE"/>
    <property type="match status" value="1"/>
</dbReference>